<dbReference type="InterPro" id="IPR011961">
    <property type="entry name" value="RimM"/>
</dbReference>
<dbReference type="GO" id="GO:0005737">
    <property type="term" value="C:cytoplasm"/>
    <property type="evidence" value="ECO:0007669"/>
    <property type="project" value="UniProtKB-SubCell"/>
</dbReference>
<comment type="function">
    <text evidence="5">An accessory protein needed during the final step in the assembly of 30S ribosomal subunit, possibly for assembly of the head region. Essential for efficient processing of 16S rRNA. May be needed both before and after RbfA during the maturation of 16S rRNA. It has affinity for free ribosomal 30S subunits but not for 70S ribosomes.</text>
</comment>
<evidence type="ECO:0000256" key="3">
    <source>
        <dbReference type="ARBA" id="ARBA00022552"/>
    </source>
</evidence>
<keyword evidence="2 5" id="KW-0690">Ribosome biogenesis</keyword>
<dbReference type="Gene3D" id="2.40.30.60">
    <property type="entry name" value="RimM"/>
    <property type="match status" value="1"/>
</dbReference>
<accession>A0A5A9XM75</accession>
<keyword evidence="3 5" id="KW-0698">rRNA processing</keyword>
<evidence type="ECO:0000313" key="8">
    <source>
        <dbReference type="EMBL" id="KAA0893249.1"/>
    </source>
</evidence>
<dbReference type="GO" id="GO:0005840">
    <property type="term" value="C:ribosome"/>
    <property type="evidence" value="ECO:0007669"/>
    <property type="project" value="InterPro"/>
</dbReference>
<organism evidence="8 9">
    <name type="scientific">Oryzomonas rubra</name>
    <dbReference type="NCBI Taxonomy" id="2509454"/>
    <lineage>
        <taxon>Bacteria</taxon>
        <taxon>Pseudomonadati</taxon>
        <taxon>Thermodesulfobacteriota</taxon>
        <taxon>Desulfuromonadia</taxon>
        <taxon>Geobacterales</taxon>
        <taxon>Geobacteraceae</taxon>
        <taxon>Oryzomonas</taxon>
    </lineage>
</organism>
<reference evidence="8 9" key="1">
    <citation type="submission" date="2019-04" db="EMBL/GenBank/DDBJ databases">
        <title>Geobacter ruber sp. nov., ferric-reducing bacteria isolated from paddy soil.</title>
        <authorList>
            <person name="Xu Z."/>
            <person name="Masuda Y."/>
            <person name="Itoh H."/>
            <person name="Senoo K."/>
        </authorList>
    </citation>
    <scope>NUCLEOTIDE SEQUENCE [LARGE SCALE GENOMIC DNA]</scope>
    <source>
        <strain evidence="8 9">Red88</strain>
    </source>
</reference>
<dbReference type="InterPro" id="IPR011033">
    <property type="entry name" value="PRC_barrel-like_sf"/>
</dbReference>
<comment type="subcellular location">
    <subcellularLocation>
        <location evidence="5">Cytoplasm</location>
    </subcellularLocation>
</comment>
<comment type="caution">
    <text evidence="8">The sequence shown here is derived from an EMBL/GenBank/DDBJ whole genome shotgun (WGS) entry which is preliminary data.</text>
</comment>
<evidence type="ECO:0000256" key="5">
    <source>
        <dbReference type="HAMAP-Rule" id="MF_00014"/>
    </source>
</evidence>
<evidence type="ECO:0000256" key="1">
    <source>
        <dbReference type="ARBA" id="ARBA00022490"/>
    </source>
</evidence>
<dbReference type="GO" id="GO:0043022">
    <property type="term" value="F:ribosome binding"/>
    <property type="evidence" value="ECO:0007669"/>
    <property type="project" value="InterPro"/>
</dbReference>
<dbReference type="InterPro" id="IPR036976">
    <property type="entry name" value="RimM_N_sf"/>
</dbReference>
<evidence type="ECO:0000256" key="4">
    <source>
        <dbReference type="ARBA" id="ARBA00023186"/>
    </source>
</evidence>
<comment type="subunit">
    <text evidence="5">Binds ribosomal protein uS19.</text>
</comment>
<keyword evidence="1 5" id="KW-0963">Cytoplasm</keyword>
<feature type="domain" description="RimM N-terminal" evidence="6">
    <location>
        <begin position="9"/>
        <end position="93"/>
    </location>
</feature>
<dbReference type="GO" id="GO:0042274">
    <property type="term" value="P:ribosomal small subunit biogenesis"/>
    <property type="evidence" value="ECO:0007669"/>
    <property type="project" value="UniProtKB-UniRule"/>
</dbReference>
<dbReference type="InterPro" id="IPR009000">
    <property type="entry name" value="Transl_B-barrel_sf"/>
</dbReference>
<name>A0A5A9XM75_9BACT</name>
<dbReference type="Pfam" id="PF01782">
    <property type="entry name" value="RimM"/>
    <property type="match status" value="1"/>
</dbReference>
<dbReference type="RefSeq" id="WP_149306566.1">
    <property type="nucleotide sequence ID" value="NZ_SRSD01000003.1"/>
</dbReference>
<sequence length="174" mass="18815">MGDPDELITVGKISGTHGIKGQLKVYSYSGNLESLGAARIITLRSPDGTTLRQFGVKGVKPHSAGFILTLRDFDSIDQVLPLVGSELCLRRSQLPEPEDDEYYWCDLLGLRVVTVDGVELGTLADIFETGSNDVYVVRKEKQEYLIPAVASVISSVDLAGGTMVITPMDGLLDL</sequence>
<dbReference type="OrthoDB" id="9783509at2"/>
<dbReference type="NCBIfam" id="TIGR02273">
    <property type="entry name" value="16S_RimM"/>
    <property type="match status" value="1"/>
</dbReference>
<dbReference type="GO" id="GO:0006364">
    <property type="term" value="P:rRNA processing"/>
    <property type="evidence" value="ECO:0007669"/>
    <property type="project" value="UniProtKB-UniRule"/>
</dbReference>
<dbReference type="PANTHER" id="PTHR33692:SF1">
    <property type="entry name" value="RIBOSOME MATURATION FACTOR RIMM"/>
    <property type="match status" value="1"/>
</dbReference>
<dbReference type="Proteomes" id="UP000324298">
    <property type="component" value="Unassembled WGS sequence"/>
</dbReference>
<dbReference type="InterPro" id="IPR002676">
    <property type="entry name" value="RimM_N"/>
</dbReference>
<protein>
    <recommendedName>
        <fullName evidence="5">Ribosome maturation factor RimM</fullName>
    </recommendedName>
</protein>
<dbReference type="SUPFAM" id="SSF50346">
    <property type="entry name" value="PRC-barrel domain"/>
    <property type="match status" value="1"/>
</dbReference>
<dbReference type="HAMAP" id="MF_00014">
    <property type="entry name" value="Ribosome_mat_RimM"/>
    <property type="match status" value="1"/>
</dbReference>
<dbReference type="InterPro" id="IPR056792">
    <property type="entry name" value="PRC_RimM"/>
</dbReference>
<dbReference type="EMBL" id="SRSD01000003">
    <property type="protein sequence ID" value="KAA0893249.1"/>
    <property type="molecule type" value="Genomic_DNA"/>
</dbReference>
<comment type="similarity">
    <text evidence="5">Belongs to the RimM family.</text>
</comment>
<keyword evidence="9" id="KW-1185">Reference proteome</keyword>
<dbReference type="PANTHER" id="PTHR33692">
    <property type="entry name" value="RIBOSOME MATURATION FACTOR RIMM"/>
    <property type="match status" value="1"/>
</dbReference>
<evidence type="ECO:0000259" key="7">
    <source>
        <dbReference type="Pfam" id="PF24986"/>
    </source>
</evidence>
<dbReference type="Pfam" id="PF24986">
    <property type="entry name" value="PRC_RimM"/>
    <property type="match status" value="1"/>
</dbReference>
<proteinExistence type="inferred from homology"/>
<dbReference type="SUPFAM" id="SSF50447">
    <property type="entry name" value="Translation proteins"/>
    <property type="match status" value="1"/>
</dbReference>
<evidence type="ECO:0000259" key="6">
    <source>
        <dbReference type="Pfam" id="PF01782"/>
    </source>
</evidence>
<evidence type="ECO:0000256" key="2">
    <source>
        <dbReference type="ARBA" id="ARBA00022517"/>
    </source>
</evidence>
<comment type="domain">
    <text evidence="5">The PRC barrel domain binds ribosomal protein uS19.</text>
</comment>
<evidence type="ECO:0000313" key="9">
    <source>
        <dbReference type="Proteomes" id="UP000324298"/>
    </source>
</evidence>
<dbReference type="Gene3D" id="2.30.30.240">
    <property type="entry name" value="PRC-barrel domain"/>
    <property type="match status" value="1"/>
</dbReference>
<keyword evidence="4 5" id="KW-0143">Chaperone</keyword>
<gene>
    <name evidence="5 8" type="primary">rimM</name>
    <name evidence="8" type="ORF">ET418_05380</name>
</gene>
<feature type="domain" description="Ribosome maturation factor RimM PRC barrel" evidence="7">
    <location>
        <begin position="104"/>
        <end position="171"/>
    </location>
</feature>
<dbReference type="AlphaFoldDB" id="A0A5A9XM75"/>